<evidence type="ECO:0008006" key="7">
    <source>
        <dbReference type="Google" id="ProtNLM"/>
    </source>
</evidence>
<dbReference type="GO" id="GO:0003677">
    <property type="term" value="F:DNA binding"/>
    <property type="evidence" value="ECO:0007669"/>
    <property type="project" value="UniProtKB-KW"/>
</dbReference>
<feature type="region of interest" description="Disordered" evidence="4">
    <location>
        <begin position="149"/>
        <end position="180"/>
    </location>
</feature>
<keyword evidence="3" id="KW-0804">Transcription</keyword>
<proteinExistence type="predicted"/>
<dbReference type="RefSeq" id="WP_119358316.1">
    <property type="nucleotide sequence ID" value="NZ_BJXM01000008.1"/>
</dbReference>
<name>A0A399F7I9_9DEIN</name>
<sequence length="180" mass="20480">MTLGDFINEFGEAYTAVGRPPLEGRLVALLLAGPEPQTLAQISTALRVSKSALLRVVRPMVERGDLKRWREPSSREHSFALTDHAYIHDLRVQINSTERVLKAIQAMRQKKLDPHSHAQLERQAEVSRQILRCLTSIVSPIEKDQEKDLQNHLERDWDALPPSRGRGRNPKKDLSPKDLD</sequence>
<dbReference type="SUPFAM" id="SSF46785">
    <property type="entry name" value="Winged helix' DNA-binding domain"/>
    <property type="match status" value="1"/>
</dbReference>
<feature type="compositionally biased region" description="Basic and acidic residues" evidence="4">
    <location>
        <begin position="149"/>
        <end position="158"/>
    </location>
</feature>
<accession>A0A399F7I9</accession>
<protein>
    <recommendedName>
        <fullName evidence="7">HTH marR-type domain-containing protein</fullName>
    </recommendedName>
</protein>
<evidence type="ECO:0000313" key="5">
    <source>
        <dbReference type="EMBL" id="RIH91219.1"/>
    </source>
</evidence>
<evidence type="ECO:0000256" key="1">
    <source>
        <dbReference type="ARBA" id="ARBA00023015"/>
    </source>
</evidence>
<dbReference type="EMBL" id="QWLB01000052">
    <property type="protein sequence ID" value="RIH91219.1"/>
    <property type="molecule type" value="Genomic_DNA"/>
</dbReference>
<dbReference type="PANTHER" id="PTHR38465:SF2">
    <property type="entry name" value="HTH-TYPE TRANSCRIPTIONAL REGULATOR MMPR5"/>
    <property type="match status" value="1"/>
</dbReference>
<dbReference type="InterPro" id="IPR036390">
    <property type="entry name" value="WH_DNA-bd_sf"/>
</dbReference>
<keyword evidence="1" id="KW-0805">Transcription regulation</keyword>
<evidence type="ECO:0000313" key="6">
    <source>
        <dbReference type="Proteomes" id="UP000266178"/>
    </source>
</evidence>
<dbReference type="OrthoDB" id="34612at2"/>
<evidence type="ECO:0000256" key="4">
    <source>
        <dbReference type="SAM" id="MobiDB-lite"/>
    </source>
</evidence>
<organism evidence="5 6">
    <name type="scientific">Meiothermus granaticius NBRC 107808</name>
    <dbReference type="NCBI Taxonomy" id="1227551"/>
    <lineage>
        <taxon>Bacteria</taxon>
        <taxon>Thermotogati</taxon>
        <taxon>Deinococcota</taxon>
        <taxon>Deinococci</taxon>
        <taxon>Thermales</taxon>
        <taxon>Thermaceae</taxon>
        <taxon>Meiothermus</taxon>
    </lineage>
</organism>
<dbReference type="InterPro" id="IPR036388">
    <property type="entry name" value="WH-like_DNA-bd_sf"/>
</dbReference>
<feature type="compositionally biased region" description="Basic and acidic residues" evidence="4">
    <location>
        <begin position="170"/>
        <end position="180"/>
    </location>
</feature>
<keyword evidence="6" id="KW-1185">Reference proteome</keyword>
<comment type="caution">
    <text evidence="5">The sequence shown here is derived from an EMBL/GenBank/DDBJ whole genome shotgun (WGS) entry which is preliminary data.</text>
</comment>
<keyword evidence="2" id="KW-0238">DNA-binding</keyword>
<gene>
    <name evidence="5" type="ORF">Mgrana_02876</name>
</gene>
<dbReference type="InterPro" id="IPR052362">
    <property type="entry name" value="HTH-GbsR_regulator"/>
</dbReference>
<dbReference type="Gene3D" id="1.10.10.10">
    <property type="entry name" value="Winged helix-like DNA-binding domain superfamily/Winged helix DNA-binding domain"/>
    <property type="match status" value="1"/>
</dbReference>
<dbReference type="PANTHER" id="PTHR38465">
    <property type="entry name" value="HTH-TYPE TRANSCRIPTIONAL REGULATOR MJ1563-RELATED"/>
    <property type="match status" value="1"/>
</dbReference>
<evidence type="ECO:0000256" key="3">
    <source>
        <dbReference type="ARBA" id="ARBA00023163"/>
    </source>
</evidence>
<dbReference type="AlphaFoldDB" id="A0A399F7I9"/>
<evidence type="ECO:0000256" key="2">
    <source>
        <dbReference type="ARBA" id="ARBA00023125"/>
    </source>
</evidence>
<reference evidence="5 6" key="1">
    <citation type="submission" date="2018-08" db="EMBL/GenBank/DDBJ databases">
        <title>Meiothermus granaticius genome AF-68 sequencing project.</title>
        <authorList>
            <person name="Da Costa M.S."/>
            <person name="Albuquerque L."/>
            <person name="Raposo P."/>
            <person name="Froufe H.J.C."/>
            <person name="Barroso C.S."/>
            <person name="Egas C."/>
        </authorList>
    </citation>
    <scope>NUCLEOTIDE SEQUENCE [LARGE SCALE GENOMIC DNA]</scope>
    <source>
        <strain evidence="5 6">AF-68</strain>
    </source>
</reference>
<dbReference type="Proteomes" id="UP000266178">
    <property type="component" value="Unassembled WGS sequence"/>
</dbReference>